<dbReference type="GO" id="GO:0000155">
    <property type="term" value="F:phosphorelay sensor kinase activity"/>
    <property type="evidence" value="ECO:0007669"/>
    <property type="project" value="InterPro"/>
</dbReference>
<name>A0A8J7LYY5_9BACT</name>
<keyword evidence="2" id="KW-0418">Kinase</keyword>
<dbReference type="PROSITE" id="PS50113">
    <property type="entry name" value="PAC"/>
    <property type="match status" value="1"/>
</dbReference>
<dbReference type="CDD" id="cd16917">
    <property type="entry name" value="HATPase_UhpB-NarQ-NarX-like"/>
    <property type="match status" value="1"/>
</dbReference>
<dbReference type="PANTHER" id="PTHR24421:SF58">
    <property type="entry name" value="SIGNAL TRANSDUCTION HISTIDINE-PROTEIN KINASE_PHOSPHATASE UHPB"/>
    <property type="match status" value="1"/>
</dbReference>
<dbReference type="InterPro" id="IPR003594">
    <property type="entry name" value="HATPase_dom"/>
</dbReference>
<dbReference type="Gene3D" id="3.30.565.10">
    <property type="entry name" value="Histidine kinase-like ATPase, C-terminal domain"/>
    <property type="match status" value="1"/>
</dbReference>
<evidence type="ECO:0000313" key="8">
    <source>
        <dbReference type="Proteomes" id="UP000636888"/>
    </source>
</evidence>
<evidence type="ECO:0000256" key="2">
    <source>
        <dbReference type="ARBA" id="ARBA00022777"/>
    </source>
</evidence>
<evidence type="ECO:0000313" key="7">
    <source>
        <dbReference type="EMBL" id="MBJ6725737.1"/>
    </source>
</evidence>
<evidence type="ECO:0000256" key="1">
    <source>
        <dbReference type="ARBA" id="ARBA00022679"/>
    </source>
</evidence>
<dbReference type="Pfam" id="PF07730">
    <property type="entry name" value="HisKA_3"/>
    <property type="match status" value="1"/>
</dbReference>
<proteinExistence type="predicted"/>
<keyword evidence="8" id="KW-1185">Reference proteome</keyword>
<dbReference type="AlphaFoldDB" id="A0A8J7LYY5"/>
<feature type="coiled-coil region" evidence="4">
    <location>
        <begin position="148"/>
        <end position="217"/>
    </location>
</feature>
<dbReference type="SMART" id="SM00387">
    <property type="entry name" value="HATPase_c"/>
    <property type="match status" value="1"/>
</dbReference>
<organism evidence="7 8">
    <name type="scientific">Geomesophilobacter sediminis</name>
    <dbReference type="NCBI Taxonomy" id="2798584"/>
    <lineage>
        <taxon>Bacteria</taxon>
        <taxon>Pseudomonadati</taxon>
        <taxon>Thermodesulfobacteriota</taxon>
        <taxon>Desulfuromonadia</taxon>
        <taxon>Geobacterales</taxon>
        <taxon>Geobacteraceae</taxon>
        <taxon>Geomesophilobacter</taxon>
    </lineage>
</organism>
<dbReference type="EMBL" id="JAEMHM010000010">
    <property type="protein sequence ID" value="MBJ6725737.1"/>
    <property type="molecule type" value="Genomic_DNA"/>
</dbReference>
<keyword evidence="1" id="KW-0808">Transferase</keyword>
<dbReference type="Gene3D" id="3.30.450.20">
    <property type="entry name" value="PAS domain"/>
    <property type="match status" value="1"/>
</dbReference>
<dbReference type="PROSITE" id="PS50109">
    <property type="entry name" value="HIS_KIN"/>
    <property type="match status" value="1"/>
</dbReference>
<dbReference type="Pfam" id="PF02518">
    <property type="entry name" value="HATPase_c"/>
    <property type="match status" value="1"/>
</dbReference>
<dbReference type="PANTHER" id="PTHR24421">
    <property type="entry name" value="NITRATE/NITRITE SENSOR PROTEIN NARX-RELATED"/>
    <property type="match status" value="1"/>
</dbReference>
<keyword evidence="4" id="KW-0175">Coiled coil</keyword>
<dbReference type="InterPro" id="IPR000700">
    <property type="entry name" value="PAS-assoc_C"/>
</dbReference>
<dbReference type="Pfam" id="PF08448">
    <property type="entry name" value="PAS_4"/>
    <property type="match status" value="1"/>
</dbReference>
<evidence type="ECO:0000256" key="4">
    <source>
        <dbReference type="SAM" id="Coils"/>
    </source>
</evidence>
<dbReference type="InterPro" id="IPR050482">
    <property type="entry name" value="Sensor_HK_TwoCompSys"/>
</dbReference>
<dbReference type="InterPro" id="IPR013656">
    <property type="entry name" value="PAS_4"/>
</dbReference>
<dbReference type="GO" id="GO:0046983">
    <property type="term" value="F:protein dimerization activity"/>
    <property type="evidence" value="ECO:0007669"/>
    <property type="project" value="InterPro"/>
</dbReference>
<dbReference type="GO" id="GO:0016020">
    <property type="term" value="C:membrane"/>
    <property type="evidence" value="ECO:0007669"/>
    <property type="project" value="InterPro"/>
</dbReference>
<gene>
    <name evidence="7" type="ORF">JFN93_13535</name>
</gene>
<dbReference type="InterPro" id="IPR035965">
    <property type="entry name" value="PAS-like_dom_sf"/>
</dbReference>
<reference evidence="7" key="1">
    <citation type="submission" date="2020-12" db="EMBL/GenBank/DDBJ databases">
        <title>Geomonas sp. Red875, isolated from river sediment.</title>
        <authorList>
            <person name="Xu Z."/>
            <person name="Zhang Z."/>
            <person name="Masuda Y."/>
            <person name="Itoh H."/>
            <person name="Senoo K."/>
        </authorList>
    </citation>
    <scope>NUCLEOTIDE SEQUENCE</scope>
    <source>
        <strain evidence="7">Red875</strain>
    </source>
</reference>
<feature type="domain" description="PAC" evidence="6">
    <location>
        <begin position="108"/>
        <end position="160"/>
    </location>
</feature>
<evidence type="ECO:0000259" key="6">
    <source>
        <dbReference type="PROSITE" id="PS50113"/>
    </source>
</evidence>
<dbReference type="InterPro" id="IPR011712">
    <property type="entry name" value="Sig_transdc_His_kin_sub3_dim/P"/>
</dbReference>
<dbReference type="InterPro" id="IPR036890">
    <property type="entry name" value="HATPase_C_sf"/>
</dbReference>
<dbReference type="SUPFAM" id="SSF55785">
    <property type="entry name" value="PYP-like sensor domain (PAS domain)"/>
    <property type="match status" value="1"/>
</dbReference>
<dbReference type="InterPro" id="IPR005467">
    <property type="entry name" value="His_kinase_dom"/>
</dbReference>
<feature type="domain" description="Histidine kinase" evidence="5">
    <location>
        <begin position="329"/>
        <end position="414"/>
    </location>
</feature>
<sequence>MPTSPTSGAETCAPSRSPRGSLDAAACRQFGGARALPGFLSSLLNALPCPIFGKDATGRFLGGNAAFDRLARDLDPSVVSAAAPRWPKGLSHPPADAESSLLADGAPFRYEAVLPEDGGSGKEVSISCTPLRDHSGSTVGLAGIICDLSESKKRERSILEKNRELESRLAERAYFIADINNHLSSMNQELMNVLAEREQLEKELEASCRRLKNLVEEMNYTEEKERRRISTELHDNVVQNLALAQLKINMQDRSATAEELIASFDQILESAITEIRDICYDLSPPLLYEVGLAEALASLGGRLSSEHRFTFTINGTLPNDLPAETRILLYQSVRELLNNIVKHAQAKTVTVRMRKRGPFAHLLVTDDGVGFHPDAKKGFGLANIKQRISLAEGWFKITSRPGLTTAELSLPIPS</sequence>
<protein>
    <submittedName>
        <fullName evidence="7">PAS domain-containing protein</fullName>
    </submittedName>
</protein>
<dbReference type="SUPFAM" id="SSF55874">
    <property type="entry name" value="ATPase domain of HSP90 chaperone/DNA topoisomerase II/histidine kinase"/>
    <property type="match status" value="1"/>
</dbReference>
<evidence type="ECO:0000256" key="3">
    <source>
        <dbReference type="ARBA" id="ARBA00023012"/>
    </source>
</evidence>
<dbReference type="Proteomes" id="UP000636888">
    <property type="component" value="Unassembled WGS sequence"/>
</dbReference>
<dbReference type="Gene3D" id="1.20.5.1930">
    <property type="match status" value="1"/>
</dbReference>
<comment type="caution">
    <text evidence="7">The sequence shown here is derived from an EMBL/GenBank/DDBJ whole genome shotgun (WGS) entry which is preliminary data.</text>
</comment>
<dbReference type="RefSeq" id="WP_199384627.1">
    <property type="nucleotide sequence ID" value="NZ_JAEMHM010000010.1"/>
</dbReference>
<evidence type="ECO:0000259" key="5">
    <source>
        <dbReference type="PROSITE" id="PS50109"/>
    </source>
</evidence>
<accession>A0A8J7LYY5</accession>
<keyword evidence="3" id="KW-0902">Two-component regulatory system</keyword>